<dbReference type="InterPro" id="IPR050361">
    <property type="entry name" value="MPP/UQCRC_Complex"/>
</dbReference>
<dbReference type="Pfam" id="PF00675">
    <property type="entry name" value="Peptidase_M16"/>
    <property type="match status" value="1"/>
</dbReference>
<evidence type="ECO:0000256" key="1">
    <source>
        <dbReference type="ARBA" id="ARBA00002123"/>
    </source>
</evidence>
<evidence type="ECO:0000259" key="4">
    <source>
        <dbReference type="Pfam" id="PF00675"/>
    </source>
</evidence>
<comment type="similarity">
    <text evidence="2">Belongs to the peptidase M16 family.</text>
</comment>
<dbReference type="SUPFAM" id="SSF63411">
    <property type="entry name" value="LuxS/MPP-like metallohydrolase"/>
    <property type="match status" value="2"/>
</dbReference>
<dbReference type="InterPro" id="IPR011249">
    <property type="entry name" value="Metalloenz_LuxS/M16"/>
</dbReference>
<dbReference type="EMBL" id="HBFR01014329">
    <property type="protein sequence ID" value="CAD8883284.1"/>
    <property type="molecule type" value="Transcribed_RNA"/>
</dbReference>
<feature type="compositionally biased region" description="Low complexity" evidence="3">
    <location>
        <begin position="64"/>
        <end position="75"/>
    </location>
</feature>
<feature type="region of interest" description="Disordered" evidence="3">
    <location>
        <begin position="22"/>
        <end position="103"/>
    </location>
</feature>
<feature type="domain" description="Peptidase M16 N-terminal" evidence="4">
    <location>
        <begin position="205"/>
        <end position="330"/>
    </location>
</feature>
<reference evidence="6" key="1">
    <citation type="submission" date="2021-01" db="EMBL/GenBank/DDBJ databases">
        <authorList>
            <person name="Corre E."/>
            <person name="Pelletier E."/>
            <person name="Niang G."/>
            <person name="Scheremetjew M."/>
            <person name="Finn R."/>
            <person name="Kale V."/>
            <person name="Holt S."/>
            <person name="Cochrane G."/>
            <person name="Meng A."/>
            <person name="Brown T."/>
            <person name="Cohen L."/>
        </authorList>
    </citation>
    <scope>NUCLEOTIDE SEQUENCE</scope>
    <source>
        <strain evidence="6">308</strain>
    </source>
</reference>
<sequence length="643" mass="68610">MFLRTPAASLLHRTVVPCLLRQNTPSPRQRGAVATLSSSSAPKTASAVVTPRLATTPPAPSSPPSTSDSESRQSSVPGVENVSVPDGTLAYGPLIDGDGDGKPIVTRTTASLLEPQVETSETPSASAAVEKVSPPISSVDDIFRLDRIFSVGPDAEPASAVREDSVADTFDPTPAYESFPQGDGVSLTTLPSGMRVVTRPFIGSACATIGVLLDYGSRDERPGEEDGAGHLLEAVAFHSTENRTTAEVIAAVDAMGGAMFASVGRENAVYSLDVLRTNLDDAMSLLAECVLRPALQETELEGARTVLGFQMEEIPPYIKLMECINKAAYGPLKMDNGTIQTQELGRPHLCDAATAAKLDRTILQKFLARSVVPKNIVLAAAGLEHSETVALAQKYFEAPVTSSHTKASRTPSIYTGGKSIFPLPSPVNPAPLPTPTFVSISFPFLPSGWHDPNLIPACVLQQLLGGGSSFSAGGPGKGMYSRLYREVLNRYHWAESAEALTVVHDEHGLLGLIGSVLPTHGSNRAGDLVRIFAEQWARLATQDCTDEEVSRARNMLKCNVLTQLEGRLVQFEDVGRQVLTYGKREGPENLCRQIDAVDATTIRKMAEDMVINRKPTVAAVGLQGGGWEEAVPSAEEVEAWFCR</sequence>
<evidence type="ECO:0000256" key="2">
    <source>
        <dbReference type="ARBA" id="ARBA00007261"/>
    </source>
</evidence>
<protein>
    <recommendedName>
        <fullName evidence="7">Mitochondrial-processing peptidase subunit alpha</fullName>
    </recommendedName>
</protein>
<organism evidence="6">
    <name type="scientific">Corethron hystrix</name>
    <dbReference type="NCBI Taxonomy" id="216773"/>
    <lineage>
        <taxon>Eukaryota</taxon>
        <taxon>Sar</taxon>
        <taxon>Stramenopiles</taxon>
        <taxon>Ochrophyta</taxon>
        <taxon>Bacillariophyta</taxon>
        <taxon>Coscinodiscophyceae</taxon>
        <taxon>Corethrophycidae</taxon>
        <taxon>Corethrales</taxon>
        <taxon>Corethraceae</taxon>
        <taxon>Corethron</taxon>
    </lineage>
</organism>
<evidence type="ECO:0000256" key="3">
    <source>
        <dbReference type="SAM" id="MobiDB-lite"/>
    </source>
</evidence>
<dbReference type="PANTHER" id="PTHR11851">
    <property type="entry name" value="METALLOPROTEASE"/>
    <property type="match status" value="1"/>
</dbReference>
<comment type="function">
    <text evidence="1">Substrate recognition and binding subunit of the essential mitochondrial processing protease (MPP), which cleaves the mitochondrial sequence off newly imported precursors proteins.</text>
</comment>
<name>A0A7S1FQE1_9STRA</name>
<dbReference type="PANTHER" id="PTHR11851:SF49">
    <property type="entry name" value="MITOCHONDRIAL-PROCESSING PEPTIDASE SUBUNIT ALPHA"/>
    <property type="match status" value="1"/>
</dbReference>
<evidence type="ECO:0008006" key="7">
    <source>
        <dbReference type="Google" id="ProtNLM"/>
    </source>
</evidence>
<dbReference type="Gene3D" id="3.30.830.10">
    <property type="entry name" value="Metalloenzyme, LuxS/M16 peptidase-like"/>
    <property type="match status" value="2"/>
</dbReference>
<dbReference type="GO" id="GO:0046872">
    <property type="term" value="F:metal ion binding"/>
    <property type="evidence" value="ECO:0007669"/>
    <property type="project" value="InterPro"/>
</dbReference>
<proteinExistence type="inferred from homology"/>
<accession>A0A7S1FQE1</accession>
<dbReference type="GO" id="GO:0005739">
    <property type="term" value="C:mitochondrion"/>
    <property type="evidence" value="ECO:0007669"/>
    <property type="project" value="TreeGrafter"/>
</dbReference>
<evidence type="ECO:0000313" key="6">
    <source>
        <dbReference type="EMBL" id="CAD8883284.1"/>
    </source>
</evidence>
<dbReference type="InterPro" id="IPR007863">
    <property type="entry name" value="Peptidase_M16_C"/>
</dbReference>
<dbReference type="Pfam" id="PF05193">
    <property type="entry name" value="Peptidase_M16_C"/>
    <property type="match status" value="1"/>
</dbReference>
<feature type="domain" description="Peptidase M16 C-terminal" evidence="5">
    <location>
        <begin position="358"/>
        <end position="556"/>
    </location>
</feature>
<dbReference type="InterPro" id="IPR011765">
    <property type="entry name" value="Pept_M16_N"/>
</dbReference>
<evidence type="ECO:0000259" key="5">
    <source>
        <dbReference type="Pfam" id="PF05193"/>
    </source>
</evidence>
<gene>
    <name evidence="6" type="ORF">CHYS00102_LOCUS10479</name>
</gene>
<dbReference type="AlphaFoldDB" id="A0A7S1FQE1"/>